<dbReference type="AlphaFoldDB" id="A0AAV0JHI1"/>
<name>A0AAV0JHI1_9ROSI</name>
<accession>A0AAV0JHI1</accession>
<evidence type="ECO:0000313" key="1">
    <source>
        <dbReference type="EMBL" id="CAI0408358.1"/>
    </source>
</evidence>
<sequence length="158" mass="17525">MKLYVVEESVYGGVSRKKQLRLDVLANQWLFQVKENEQALLITPTIPQRLALQTQSTMAGIHGCSASFDAATSRLGMEPQVLSFFMFQSLICIGGDAKLIIDKASARDSADNNIGSILKEIIALLDAMDSSLVQFTGSVQNRATHWWLVMLYLCRLPC</sequence>
<gene>
    <name evidence="1" type="ORF">LITE_LOCUS13923</name>
</gene>
<keyword evidence="2" id="KW-1185">Reference proteome</keyword>
<organism evidence="1 2">
    <name type="scientific">Linum tenue</name>
    <dbReference type="NCBI Taxonomy" id="586396"/>
    <lineage>
        <taxon>Eukaryota</taxon>
        <taxon>Viridiplantae</taxon>
        <taxon>Streptophyta</taxon>
        <taxon>Embryophyta</taxon>
        <taxon>Tracheophyta</taxon>
        <taxon>Spermatophyta</taxon>
        <taxon>Magnoliopsida</taxon>
        <taxon>eudicotyledons</taxon>
        <taxon>Gunneridae</taxon>
        <taxon>Pentapetalae</taxon>
        <taxon>rosids</taxon>
        <taxon>fabids</taxon>
        <taxon>Malpighiales</taxon>
        <taxon>Linaceae</taxon>
        <taxon>Linum</taxon>
    </lineage>
</organism>
<dbReference type="EMBL" id="CAMGYJ010000005">
    <property type="protein sequence ID" value="CAI0408358.1"/>
    <property type="molecule type" value="Genomic_DNA"/>
</dbReference>
<dbReference type="Proteomes" id="UP001154282">
    <property type="component" value="Unassembled WGS sequence"/>
</dbReference>
<evidence type="ECO:0000313" key="2">
    <source>
        <dbReference type="Proteomes" id="UP001154282"/>
    </source>
</evidence>
<protein>
    <submittedName>
        <fullName evidence="1">Uncharacterized protein</fullName>
    </submittedName>
</protein>
<proteinExistence type="predicted"/>
<comment type="caution">
    <text evidence="1">The sequence shown here is derived from an EMBL/GenBank/DDBJ whole genome shotgun (WGS) entry which is preliminary data.</text>
</comment>
<reference evidence="1" key="1">
    <citation type="submission" date="2022-08" db="EMBL/GenBank/DDBJ databases">
        <authorList>
            <person name="Gutierrez-Valencia J."/>
        </authorList>
    </citation>
    <scope>NUCLEOTIDE SEQUENCE</scope>
</reference>